<evidence type="ECO:0000313" key="1">
    <source>
        <dbReference type="EMBL" id="KII64213.1"/>
    </source>
</evidence>
<proteinExistence type="predicted"/>
<evidence type="ECO:0000313" key="2">
    <source>
        <dbReference type="Proteomes" id="UP000031668"/>
    </source>
</evidence>
<accession>A0A0C2J537</accession>
<dbReference type="AlphaFoldDB" id="A0A0C2J537"/>
<dbReference type="EMBL" id="JWZT01004391">
    <property type="protein sequence ID" value="KII64213.1"/>
    <property type="molecule type" value="Genomic_DNA"/>
</dbReference>
<organism evidence="1 2">
    <name type="scientific">Thelohanellus kitauei</name>
    <name type="common">Myxosporean</name>
    <dbReference type="NCBI Taxonomy" id="669202"/>
    <lineage>
        <taxon>Eukaryota</taxon>
        <taxon>Metazoa</taxon>
        <taxon>Cnidaria</taxon>
        <taxon>Myxozoa</taxon>
        <taxon>Myxosporea</taxon>
        <taxon>Bivalvulida</taxon>
        <taxon>Platysporina</taxon>
        <taxon>Myxobolidae</taxon>
        <taxon>Thelohanellus</taxon>
    </lineage>
</organism>
<dbReference type="Proteomes" id="UP000031668">
    <property type="component" value="Unassembled WGS sequence"/>
</dbReference>
<protein>
    <submittedName>
        <fullName evidence="1">Uncharacterized protein</fullName>
    </submittedName>
</protein>
<sequence>MLSRVFSVFNPLIDLCRDYPEKGGGTKYHSTQINVSLSSSRNSVCATGGTKVFPNITSCDIKKFTTFLLSLQIAPKSKKDWYKLLLTEYGQDLMAKFSKESNSRESSQDIDFTEVDTQGRACKNIIFKKFTLRSALRHCIKASDILGTINNQMEVIMIQIIRGCLCEMLGIRAYIPHVSVEGIFWTLNAWFPKSEDIGRLFENILILKEVSG</sequence>
<keyword evidence="2" id="KW-1185">Reference proteome</keyword>
<name>A0A0C2J537_THEKT</name>
<comment type="caution">
    <text evidence="1">The sequence shown here is derived from an EMBL/GenBank/DDBJ whole genome shotgun (WGS) entry which is preliminary data.</text>
</comment>
<gene>
    <name evidence="1" type="ORF">RF11_11551</name>
</gene>
<reference evidence="1 2" key="1">
    <citation type="journal article" date="2014" name="Genome Biol. Evol.">
        <title>The genome of the myxosporean Thelohanellus kitauei shows adaptations to nutrient acquisition within its fish host.</title>
        <authorList>
            <person name="Yang Y."/>
            <person name="Xiong J."/>
            <person name="Zhou Z."/>
            <person name="Huo F."/>
            <person name="Miao W."/>
            <person name="Ran C."/>
            <person name="Liu Y."/>
            <person name="Zhang J."/>
            <person name="Feng J."/>
            <person name="Wang M."/>
            <person name="Wang M."/>
            <person name="Wang L."/>
            <person name="Yao B."/>
        </authorList>
    </citation>
    <scope>NUCLEOTIDE SEQUENCE [LARGE SCALE GENOMIC DNA]</scope>
    <source>
        <strain evidence="1">Wuqing</strain>
    </source>
</reference>